<proteinExistence type="predicted"/>
<organism evidence="2 3">
    <name type="scientific">Nitrosomonas oligotropha</name>
    <dbReference type="NCBI Taxonomy" id="42354"/>
    <lineage>
        <taxon>Bacteria</taxon>
        <taxon>Pseudomonadati</taxon>
        <taxon>Pseudomonadota</taxon>
        <taxon>Betaproteobacteria</taxon>
        <taxon>Nitrosomonadales</taxon>
        <taxon>Nitrosomonadaceae</taxon>
        <taxon>Nitrosomonas</taxon>
    </lineage>
</organism>
<dbReference type="EMBL" id="FODO01000005">
    <property type="protein sequence ID" value="SEO15112.1"/>
    <property type="molecule type" value="Genomic_DNA"/>
</dbReference>
<evidence type="ECO:0000313" key="2">
    <source>
        <dbReference type="EMBL" id="SEO15112.1"/>
    </source>
</evidence>
<reference evidence="3" key="1">
    <citation type="submission" date="2016-10" db="EMBL/GenBank/DDBJ databases">
        <authorList>
            <person name="Varghese N."/>
            <person name="Submissions S."/>
        </authorList>
    </citation>
    <scope>NUCLEOTIDE SEQUENCE [LARGE SCALE GENOMIC DNA]</scope>
    <source>
        <strain evidence="3">Nm76</strain>
    </source>
</reference>
<evidence type="ECO:0000313" key="3">
    <source>
        <dbReference type="Proteomes" id="UP000198814"/>
    </source>
</evidence>
<gene>
    <name evidence="2" type="ORF">SAMN05216333_10551</name>
</gene>
<feature type="region of interest" description="Disordered" evidence="1">
    <location>
        <begin position="1"/>
        <end position="75"/>
    </location>
</feature>
<dbReference type="RefSeq" id="WP_090316956.1">
    <property type="nucleotide sequence ID" value="NZ_FNOE01000005.1"/>
</dbReference>
<dbReference type="Proteomes" id="UP000198814">
    <property type="component" value="Unassembled WGS sequence"/>
</dbReference>
<dbReference type="AlphaFoldDB" id="A0A1H8MCG6"/>
<protein>
    <submittedName>
        <fullName evidence="2">Uncharacterized protein</fullName>
    </submittedName>
</protein>
<feature type="compositionally biased region" description="Polar residues" evidence="1">
    <location>
        <begin position="1"/>
        <end position="13"/>
    </location>
</feature>
<name>A0A1H8MCG6_9PROT</name>
<evidence type="ECO:0000256" key="1">
    <source>
        <dbReference type="SAM" id="MobiDB-lite"/>
    </source>
</evidence>
<keyword evidence="3" id="KW-1185">Reference proteome</keyword>
<sequence length="75" mass="8314">MGLSDWLTSLFSSKNDEENKTNENNIESDDKDQAGSDSILQDVSEIKPESIESEIQASSEADILHNNDEPQETSL</sequence>
<accession>A0A1H8MCG6</accession>